<dbReference type="OrthoDB" id="5796765at2"/>
<evidence type="ECO:0000313" key="3">
    <source>
        <dbReference type="Proteomes" id="UP000199657"/>
    </source>
</evidence>
<dbReference type="Pfam" id="PF09361">
    <property type="entry name" value="Phasin_2"/>
    <property type="match status" value="1"/>
</dbReference>
<reference evidence="2 3" key="1">
    <citation type="submission" date="2016-10" db="EMBL/GenBank/DDBJ databases">
        <authorList>
            <person name="de Groot N.N."/>
        </authorList>
    </citation>
    <scope>NUCLEOTIDE SEQUENCE [LARGE SCALE GENOMIC DNA]</scope>
    <source>
        <strain evidence="2 3">CGMCC 1.6291</strain>
    </source>
</reference>
<organism evidence="2 3">
    <name type="scientific">Aquisalimonas asiatica</name>
    <dbReference type="NCBI Taxonomy" id="406100"/>
    <lineage>
        <taxon>Bacteria</taxon>
        <taxon>Pseudomonadati</taxon>
        <taxon>Pseudomonadota</taxon>
        <taxon>Gammaproteobacteria</taxon>
        <taxon>Chromatiales</taxon>
        <taxon>Ectothiorhodospiraceae</taxon>
        <taxon>Aquisalimonas</taxon>
    </lineage>
</organism>
<dbReference type="InterPro" id="IPR018968">
    <property type="entry name" value="Phasin"/>
</dbReference>
<dbReference type="Proteomes" id="UP000199657">
    <property type="component" value="Unassembled WGS sequence"/>
</dbReference>
<evidence type="ECO:0000313" key="2">
    <source>
        <dbReference type="EMBL" id="SEP09220.1"/>
    </source>
</evidence>
<dbReference type="STRING" id="406100.SAMN04488052_10955"/>
<gene>
    <name evidence="2" type="ORF">SAMN04488052_10955</name>
</gene>
<name>A0A1H8V139_9GAMM</name>
<proteinExistence type="predicted"/>
<protein>
    <submittedName>
        <fullName evidence="2">Phasin family protein</fullName>
    </submittedName>
</protein>
<dbReference type="EMBL" id="FOEG01000009">
    <property type="protein sequence ID" value="SEP09220.1"/>
    <property type="molecule type" value="Genomic_DNA"/>
</dbReference>
<keyword evidence="3" id="KW-1185">Reference proteome</keyword>
<accession>A0A1H8V139</accession>
<sequence length="121" mass="13337">MTNPTINQFNEQFDKFFGGPARAFAELTVNHVESVVNSQVEASRAYTDLGLKQLRSAMEVKAPQDVQSFVQGQQEVAKEIGERMKGDAEAFVNLNRQFAEEAQKLTQANVQSATKAASKAK</sequence>
<evidence type="ECO:0000259" key="1">
    <source>
        <dbReference type="Pfam" id="PF09361"/>
    </source>
</evidence>
<feature type="domain" description="Phasin" evidence="1">
    <location>
        <begin position="8"/>
        <end position="110"/>
    </location>
</feature>
<dbReference type="AlphaFoldDB" id="A0A1H8V139"/>
<dbReference type="RefSeq" id="WP_091645510.1">
    <property type="nucleotide sequence ID" value="NZ_FOEG01000009.1"/>
</dbReference>